<proteinExistence type="predicted"/>
<dbReference type="EMBL" id="FR854092">
    <property type="protein sequence ID" value="CCA87152.1"/>
    <property type="molecule type" value="Genomic_DNA"/>
</dbReference>
<reference evidence="1" key="1">
    <citation type="journal article" date="2011" name="PLoS ONE">
        <title>Ralstonia syzygii, the Blood Disease Bacterium and some Asian R. solanacearum strains form a single genomic species despite divergent lifestyles.</title>
        <authorList>
            <person name="Remenant B."/>
            <person name="de Cambiaire J.C."/>
            <person name="Cellier G."/>
            <person name="Jacobs J.M."/>
            <person name="Mangenot S."/>
            <person name="Barbe V."/>
            <person name="Lajus A."/>
            <person name="Vallenet D."/>
            <person name="Medigue C."/>
            <person name="Fegan M."/>
            <person name="Allen C."/>
            <person name="Prior P."/>
        </authorList>
    </citation>
    <scope>NUCLEOTIDE SEQUENCE</scope>
    <source>
        <strain evidence="1">R24</strain>
    </source>
</reference>
<reference evidence="1" key="2">
    <citation type="submission" date="2011-04" db="EMBL/GenBank/DDBJ databases">
        <authorList>
            <person name="Genoscope - CEA"/>
        </authorList>
    </citation>
    <scope>NUCLEOTIDE SEQUENCE</scope>
    <source>
        <strain evidence="1">R24</strain>
    </source>
</reference>
<gene>
    <name evidence="1" type="ORF">RALSY_mp30472</name>
</gene>
<name>G3AC76_9RALS</name>
<organism evidence="1">
    <name type="scientific">Ralstonia syzygii R24</name>
    <dbReference type="NCBI Taxonomy" id="907261"/>
    <lineage>
        <taxon>Bacteria</taxon>
        <taxon>Pseudomonadati</taxon>
        <taxon>Pseudomonadota</taxon>
        <taxon>Betaproteobacteria</taxon>
        <taxon>Burkholderiales</taxon>
        <taxon>Burkholderiaceae</taxon>
        <taxon>Ralstonia</taxon>
        <taxon>Ralstonia solanacearum species complex</taxon>
    </lineage>
</organism>
<accession>G3AC76</accession>
<evidence type="ECO:0000313" key="1">
    <source>
        <dbReference type="EMBL" id="CCA87152.1"/>
    </source>
</evidence>
<protein>
    <submittedName>
        <fullName evidence="1">Uncharacterized protein</fullName>
    </submittedName>
</protein>
<sequence>MGIGLNADGDTGLKFSFGSSAVASVWSKESINSEFSISQYALRRMPATVDPLGIPHCRTAYMEPGHPDF</sequence>
<dbReference type="AlphaFoldDB" id="G3AC76"/>